<dbReference type="Proteomes" id="UP000194933">
    <property type="component" value="Unassembled WGS sequence"/>
</dbReference>
<dbReference type="Pfam" id="PF21259">
    <property type="entry name" value="Rgg_C"/>
    <property type="match status" value="1"/>
</dbReference>
<name>A0A242JZA0_9ENTE</name>
<reference evidence="2 3" key="1">
    <citation type="submission" date="2017-05" db="EMBL/GenBank/DDBJ databases">
        <title>The Genome Sequence of Enterococcus sp. 10A9_DIV0425.</title>
        <authorList>
            <consortium name="The Broad Institute Genomics Platform"/>
            <consortium name="The Broad Institute Genomic Center for Infectious Diseases"/>
            <person name="Earl A."/>
            <person name="Manson A."/>
            <person name="Schwartman J."/>
            <person name="Gilmore M."/>
            <person name="Abouelleil A."/>
            <person name="Cao P."/>
            <person name="Chapman S."/>
            <person name="Cusick C."/>
            <person name="Shea T."/>
            <person name="Young S."/>
            <person name="Neafsey D."/>
            <person name="Nusbaum C."/>
            <person name="Birren B."/>
        </authorList>
    </citation>
    <scope>NUCLEOTIDE SEQUENCE [LARGE SCALE GENOMIC DNA]</scope>
    <source>
        <strain evidence="2 3">10A9_DIV0425</strain>
    </source>
</reference>
<dbReference type="AlphaFoldDB" id="A0A242JZA0"/>
<proteinExistence type="predicted"/>
<dbReference type="InterPro" id="IPR010057">
    <property type="entry name" value="Transcription_activator_Rgg_C"/>
</dbReference>
<gene>
    <name evidence="2" type="ORF">A5844_000881</name>
</gene>
<comment type="caution">
    <text evidence="2">The sequence shown here is derived from an EMBL/GenBank/DDBJ whole genome shotgun (WGS) entry which is preliminary data.</text>
</comment>
<sequence length="229" mass="27775">MYLNEEDIKEEYELIFEYWSKSNIFGLIQIQKKSAKKYEETGLVKDQIKAMVTTVYIDLLMDRVIDKRVVEIIKNYFFEIENWYVFELYLLGKIMIAFDIKTAIFIYRRAKKNFQRFEWLQSIENEELQIALTLMYRAIMSNEKDIVKEMRTSIREIKIKKYSIYAVILRNWGESIYNAYTLRDLDYIKEARLKLSSFVYFDLSDEKRTYEAMTDKVEICIKELKEQNV</sequence>
<evidence type="ECO:0000313" key="2">
    <source>
        <dbReference type="EMBL" id="OTP10747.1"/>
    </source>
</evidence>
<dbReference type="RefSeq" id="WP_086284095.1">
    <property type="nucleotide sequence ID" value="NZ_NGMO01000002.1"/>
</dbReference>
<feature type="domain" description="HTH-type transcriptional regulator Rgg C-terminal" evidence="1">
    <location>
        <begin position="32"/>
        <end position="192"/>
    </location>
</feature>
<accession>A0A242JZA0</accession>
<protein>
    <recommendedName>
        <fullName evidence="1">HTH-type transcriptional regulator Rgg C-terminal domain-containing protein</fullName>
    </recommendedName>
</protein>
<keyword evidence="3" id="KW-1185">Reference proteome</keyword>
<evidence type="ECO:0000313" key="3">
    <source>
        <dbReference type="Proteomes" id="UP000194933"/>
    </source>
</evidence>
<dbReference type="NCBIfam" id="TIGR01716">
    <property type="entry name" value="RGG_Cterm"/>
    <property type="match status" value="1"/>
</dbReference>
<organism evidence="2 3">
    <name type="scientific">Candidatus Enterococcus wittei</name>
    <dbReference type="NCBI Taxonomy" id="1987383"/>
    <lineage>
        <taxon>Bacteria</taxon>
        <taxon>Bacillati</taxon>
        <taxon>Bacillota</taxon>
        <taxon>Bacilli</taxon>
        <taxon>Lactobacillales</taxon>
        <taxon>Enterococcaceae</taxon>
        <taxon>Enterococcus</taxon>
    </lineage>
</organism>
<evidence type="ECO:0000259" key="1">
    <source>
        <dbReference type="Pfam" id="PF21259"/>
    </source>
</evidence>
<dbReference type="EMBL" id="NGMO01000002">
    <property type="protein sequence ID" value="OTP10747.1"/>
    <property type="molecule type" value="Genomic_DNA"/>
</dbReference>